<reference evidence="3" key="1">
    <citation type="submission" date="2016-11" db="UniProtKB">
        <authorList>
            <consortium name="WormBaseParasite"/>
        </authorList>
    </citation>
    <scope>IDENTIFICATION</scope>
</reference>
<dbReference type="InterPro" id="IPR023214">
    <property type="entry name" value="HAD_sf"/>
</dbReference>
<evidence type="ECO:0000313" key="2">
    <source>
        <dbReference type="Proteomes" id="UP000095281"/>
    </source>
</evidence>
<organism evidence="2 3">
    <name type="scientific">Meloidogyne hapla</name>
    <name type="common">Root-knot nematode worm</name>
    <dbReference type="NCBI Taxonomy" id="6305"/>
    <lineage>
        <taxon>Eukaryota</taxon>
        <taxon>Metazoa</taxon>
        <taxon>Ecdysozoa</taxon>
        <taxon>Nematoda</taxon>
        <taxon>Chromadorea</taxon>
        <taxon>Rhabditida</taxon>
        <taxon>Tylenchina</taxon>
        <taxon>Tylenchomorpha</taxon>
        <taxon>Tylenchoidea</taxon>
        <taxon>Meloidogynidae</taxon>
        <taxon>Meloidogyninae</taxon>
        <taxon>Meloidogyne</taxon>
    </lineage>
</organism>
<protein>
    <submittedName>
        <fullName evidence="3">Uncharacterized protein</fullName>
    </submittedName>
</protein>
<feature type="region of interest" description="Disordered" evidence="1">
    <location>
        <begin position="29"/>
        <end position="49"/>
    </location>
</feature>
<dbReference type="AlphaFoldDB" id="A0A1I8B628"/>
<name>A0A1I8B628_MELHA</name>
<dbReference type="Proteomes" id="UP000095281">
    <property type="component" value="Unplaced"/>
</dbReference>
<accession>A0A1I8B628</accession>
<dbReference type="Gene3D" id="3.40.50.1000">
    <property type="entry name" value="HAD superfamily/HAD-like"/>
    <property type="match status" value="1"/>
</dbReference>
<evidence type="ECO:0000313" key="3">
    <source>
        <dbReference type="WBParaSite" id="MhA1_Contig1464.frz3.gene2"/>
    </source>
</evidence>
<evidence type="ECO:0000256" key="1">
    <source>
        <dbReference type="SAM" id="MobiDB-lite"/>
    </source>
</evidence>
<keyword evidence="2" id="KW-1185">Reference proteome</keyword>
<dbReference type="WBParaSite" id="MhA1_Contig1464.frz3.gene2">
    <property type="protein sequence ID" value="MhA1_Contig1464.frz3.gene2"/>
    <property type="gene ID" value="MhA1_Contig1464.frz3.gene2"/>
</dbReference>
<proteinExistence type="predicted"/>
<sequence length="164" mass="18886">MEQIANLFESIDEPSQQQQIVSGIEGVREEQSGSFEQEPVHKKRKLEESSSSVCLQETRFGGSMEQEMTLMQSSSVHEAFSAFIPQQISFQQPEADPYNQIIESAVQKLYNTGKYLLGILTNTGYLDNEKTSYFVQRDERFYSIIESCKIRQRKPFPAFFEAFN</sequence>